<evidence type="ECO:0000256" key="1">
    <source>
        <dbReference type="SAM" id="MobiDB-lite"/>
    </source>
</evidence>
<name>A0ABU5N0F7_9BACT</name>
<keyword evidence="4" id="KW-1185">Reference proteome</keyword>
<dbReference type="RefSeq" id="WP_322609717.1">
    <property type="nucleotide sequence ID" value="NZ_JARVCO010000012.1"/>
</dbReference>
<evidence type="ECO:0000313" key="3">
    <source>
        <dbReference type="EMBL" id="MDZ8119935.1"/>
    </source>
</evidence>
<comment type="caution">
    <text evidence="3">The sequence shown here is derived from an EMBL/GenBank/DDBJ whole genome shotgun (WGS) entry which is preliminary data.</text>
</comment>
<protein>
    <submittedName>
        <fullName evidence="3">Uncharacterized protein</fullName>
    </submittedName>
</protein>
<feature type="region of interest" description="Disordered" evidence="1">
    <location>
        <begin position="325"/>
        <end position="348"/>
    </location>
</feature>
<gene>
    <name evidence="3" type="ORF">P9H32_14995</name>
</gene>
<feature type="signal peptide" evidence="2">
    <location>
        <begin position="1"/>
        <end position="22"/>
    </location>
</feature>
<evidence type="ECO:0000256" key="2">
    <source>
        <dbReference type="SAM" id="SignalP"/>
    </source>
</evidence>
<dbReference type="EMBL" id="JARVCO010000012">
    <property type="protein sequence ID" value="MDZ8119935.1"/>
    <property type="molecule type" value="Genomic_DNA"/>
</dbReference>
<proteinExistence type="predicted"/>
<feature type="compositionally biased region" description="Low complexity" evidence="1">
    <location>
        <begin position="326"/>
        <end position="345"/>
    </location>
</feature>
<sequence>MKKLRIMGIAAAVVLGGTPVIAQQVNQWRGGETAENWTDKYKWKQNHTPNEGESAHFREPISVINVNSTVQLSHGMHLYGQELSLLGNGNINLWSQVPHQRTVNIPASGDGFASLTLHDNISINGRLALSAKGFGTSASKGSVTLRDRSNVTGELCIGKAGTGTGQVFLKDHSTYRITGLEIGTEAKSGGSAEIHILSGTVRIETQNDPFETFNADPSRRIILGSTGTVRFEYTMPVAHKKEAIKAMIKNNRLVAAPGCRLKTPIIQEKLVIVRAEDERNDSAVKTKKQLLAAIDRISAASTVASSGTQPQKLESLLKNMRSNSRNVAAAPAPTANSTPVPVPTAGGNSSLALIMQQKGVSAETPDDNTPATRSVAGYIAFVGAAMLILRRNPAVPETGEVAEQSSPQEKTKTLKTSKKKKRR</sequence>
<dbReference type="Proteomes" id="UP001290861">
    <property type="component" value="Unassembled WGS sequence"/>
</dbReference>
<organism evidence="3 4">
    <name type="scientific">Pontiella agarivorans</name>
    <dbReference type="NCBI Taxonomy" id="3038953"/>
    <lineage>
        <taxon>Bacteria</taxon>
        <taxon>Pseudomonadati</taxon>
        <taxon>Kiritimatiellota</taxon>
        <taxon>Kiritimatiellia</taxon>
        <taxon>Kiritimatiellales</taxon>
        <taxon>Pontiellaceae</taxon>
        <taxon>Pontiella</taxon>
    </lineage>
</organism>
<feature type="region of interest" description="Disordered" evidence="1">
    <location>
        <begin position="397"/>
        <end position="423"/>
    </location>
</feature>
<feature type="chain" id="PRO_5046826471" evidence="2">
    <location>
        <begin position="23"/>
        <end position="423"/>
    </location>
</feature>
<feature type="compositionally biased region" description="Basic residues" evidence="1">
    <location>
        <begin position="413"/>
        <end position="423"/>
    </location>
</feature>
<evidence type="ECO:0000313" key="4">
    <source>
        <dbReference type="Proteomes" id="UP001290861"/>
    </source>
</evidence>
<accession>A0ABU5N0F7</accession>
<keyword evidence="2" id="KW-0732">Signal</keyword>
<reference evidence="3 4" key="1">
    <citation type="journal article" date="2024" name="Appl. Environ. Microbiol.">
        <title>Pontiella agarivorans sp. nov., a novel marine anaerobic bacterium capable of degrading macroalgal polysaccharides and fixing nitrogen.</title>
        <authorList>
            <person name="Liu N."/>
            <person name="Kivenson V."/>
            <person name="Peng X."/>
            <person name="Cui Z."/>
            <person name="Lankiewicz T.S."/>
            <person name="Gosselin K.M."/>
            <person name="English C.J."/>
            <person name="Blair E.M."/>
            <person name="O'Malley M.A."/>
            <person name="Valentine D.L."/>
        </authorList>
    </citation>
    <scope>NUCLEOTIDE SEQUENCE [LARGE SCALE GENOMIC DNA]</scope>
    <source>
        <strain evidence="3 4">NLcol2</strain>
    </source>
</reference>